<dbReference type="RefSeq" id="WP_163395869.1">
    <property type="nucleotide sequence ID" value="NZ_BMKP01000009.1"/>
</dbReference>
<gene>
    <name evidence="1" type="ORF">GCM10011518_36420</name>
</gene>
<dbReference type="EMBL" id="BMKP01000009">
    <property type="protein sequence ID" value="GGF23863.1"/>
    <property type="molecule type" value="Genomic_DNA"/>
</dbReference>
<sequence length="132" mass="15547">MKEINQIEKIRDFYNDWKPSDIAFIKEINWSKNNLKIILYFQIKTNMSKWPDLTKDFIEATFEFRNVINMKLDFTGNGLHFVSGFDIIDASDHGLEHINFYIEDYEDGSIEFSCEDIEIISLQKPALLPNNS</sequence>
<dbReference type="Proteomes" id="UP000655016">
    <property type="component" value="Unassembled WGS sequence"/>
</dbReference>
<keyword evidence="2" id="KW-1185">Reference proteome</keyword>
<evidence type="ECO:0000313" key="2">
    <source>
        <dbReference type="Proteomes" id="UP000655016"/>
    </source>
</evidence>
<protein>
    <recommendedName>
        <fullName evidence="3">Immunity protein 50</fullName>
    </recommendedName>
</protein>
<comment type="caution">
    <text evidence="1">The sequence shown here is derived from an EMBL/GenBank/DDBJ whole genome shotgun (WGS) entry which is preliminary data.</text>
</comment>
<name>A0ABQ1UQS9_9FLAO</name>
<evidence type="ECO:0008006" key="3">
    <source>
        <dbReference type="Google" id="ProtNLM"/>
    </source>
</evidence>
<reference evidence="2" key="1">
    <citation type="journal article" date="2019" name="Int. J. Syst. Evol. Microbiol.">
        <title>The Global Catalogue of Microorganisms (GCM) 10K type strain sequencing project: providing services to taxonomists for standard genome sequencing and annotation.</title>
        <authorList>
            <consortium name="The Broad Institute Genomics Platform"/>
            <consortium name="The Broad Institute Genome Sequencing Center for Infectious Disease"/>
            <person name="Wu L."/>
            <person name="Ma J."/>
        </authorList>
    </citation>
    <scope>NUCLEOTIDE SEQUENCE [LARGE SCALE GENOMIC DNA]</scope>
    <source>
        <strain evidence="2">CGMCC 1.16060</strain>
    </source>
</reference>
<evidence type="ECO:0000313" key="1">
    <source>
        <dbReference type="EMBL" id="GGF23863.1"/>
    </source>
</evidence>
<proteinExistence type="predicted"/>
<organism evidence="1 2">
    <name type="scientific">Flavobacterium limi</name>
    <dbReference type="NCBI Taxonomy" id="2045105"/>
    <lineage>
        <taxon>Bacteria</taxon>
        <taxon>Pseudomonadati</taxon>
        <taxon>Bacteroidota</taxon>
        <taxon>Flavobacteriia</taxon>
        <taxon>Flavobacteriales</taxon>
        <taxon>Flavobacteriaceae</taxon>
        <taxon>Flavobacterium</taxon>
    </lineage>
</organism>
<accession>A0ABQ1UQS9</accession>